<proteinExistence type="predicted"/>
<protein>
    <submittedName>
        <fullName evidence="1">Small lipoprotein YifL</fullName>
    </submittedName>
</protein>
<accession>A0ACC6KMZ3</accession>
<keyword evidence="2" id="KW-1185">Reference proteome</keyword>
<gene>
    <name evidence="1" type="ORF">J2Y01_004344</name>
</gene>
<keyword evidence="1" id="KW-0449">Lipoprotein</keyword>
<evidence type="ECO:0000313" key="1">
    <source>
        <dbReference type="EMBL" id="MDR6753819.1"/>
    </source>
</evidence>
<dbReference type="Proteomes" id="UP001252370">
    <property type="component" value="Unassembled WGS sequence"/>
</dbReference>
<comment type="caution">
    <text evidence="1">The sequence shown here is derived from an EMBL/GenBank/DDBJ whole genome shotgun (WGS) entry which is preliminary data.</text>
</comment>
<evidence type="ECO:0000313" key="2">
    <source>
        <dbReference type="Proteomes" id="UP001252370"/>
    </source>
</evidence>
<name>A0ACC6KMZ3_9DEIO</name>
<organism evidence="1 2">
    <name type="scientific">Deinococcus soli</name>
    <name type="common">ex Cha et al. 2016</name>
    <dbReference type="NCBI Taxonomy" id="1309411"/>
    <lineage>
        <taxon>Bacteria</taxon>
        <taxon>Thermotogati</taxon>
        <taxon>Deinococcota</taxon>
        <taxon>Deinococci</taxon>
        <taxon>Deinococcales</taxon>
        <taxon>Deinococcaceae</taxon>
        <taxon>Deinococcus</taxon>
    </lineage>
</organism>
<sequence>MSLREILAALLLLAQLAGCDVDKPLVQPPAAVHAAP</sequence>
<reference evidence="1" key="1">
    <citation type="submission" date="2023-07" db="EMBL/GenBank/DDBJ databases">
        <title>Sorghum-associated microbial communities from plants grown in Nebraska, USA.</title>
        <authorList>
            <person name="Schachtman D."/>
        </authorList>
    </citation>
    <scope>NUCLEOTIDE SEQUENCE</scope>
    <source>
        <strain evidence="1">BE73</strain>
    </source>
</reference>
<dbReference type="EMBL" id="JAVDTP010000018">
    <property type="protein sequence ID" value="MDR6753819.1"/>
    <property type="molecule type" value="Genomic_DNA"/>
</dbReference>